<dbReference type="PRINTS" id="PR00039">
    <property type="entry name" value="HTHLYSR"/>
</dbReference>
<dbReference type="Gene3D" id="1.10.10.10">
    <property type="entry name" value="Winged helix-like DNA-binding domain superfamily/Winged helix DNA-binding domain"/>
    <property type="match status" value="1"/>
</dbReference>
<dbReference type="SUPFAM" id="SSF46785">
    <property type="entry name" value="Winged helix' DNA-binding domain"/>
    <property type="match status" value="1"/>
</dbReference>
<protein>
    <recommendedName>
        <fullName evidence="5">HTH lysR-type domain-containing protein</fullName>
    </recommendedName>
</protein>
<dbReference type="GO" id="GO:0003700">
    <property type="term" value="F:DNA-binding transcription factor activity"/>
    <property type="evidence" value="ECO:0007669"/>
    <property type="project" value="InterPro"/>
</dbReference>
<keyword evidence="2" id="KW-0805">Transcription regulation</keyword>
<comment type="similarity">
    <text evidence="1">Belongs to the LysR transcriptional regulatory family.</text>
</comment>
<dbReference type="GO" id="GO:0006351">
    <property type="term" value="P:DNA-templated transcription"/>
    <property type="evidence" value="ECO:0007669"/>
    <property type="project" value="TreeGrafter"/>
</dbReference>
<evidence type="ECO:0000256" key="4">
    <source>
        <dbReference type="ARBA" id="ARBA00023163"/>
    </source>
</evidence>
<evidence type="ECO:0000313" key="7">
    <source>
        <dbReference type="Proteomes" id="UP000255505"/>
    </source>
</evidence>
<dbReference type="Pfam" id="PF00126">
    <property type="entry name" value="HTH_1"/>
    <property type="match status" value="1"/>
</dbReference>
<dbReference type="Gene3D" id="3.40.190.10">
    <property type="entry name" value="Periplasmic binding protein-like II"/>
    <property type="match status" value="2"/>
</dbReference>
<dbReference type="Pfam" id="PF03466">
    <property type="entry name" value="LysR_substrate"/>
    <property type="match status" value="1"/>
</dbReference>
<proteinExistence type="inferred from homology"/>
<dbReference type="InterPro" id="IPR036390">
    <property type="entry name" value="WH_DNA-bd_sf"/>
</dbReference>
<reference evidence="6 7" key="1">
    <citation type="submission" date="2018-01" db="EMBL/GenBank/DDBJ databases">
        <authorList>
            <person name="Gaut B.S."/>
            <person name="Morton B.R."/>
            <person name="Clegg M.T."/>
            <person name="Duvall M.R."/>
        </authorList>
    </citation>
    <scope>NUCLEOTIDE SEQUENCE [LARGE SCALE GENOMIC DNA]</scope>
    <source>
        <strain evidence="6">Cupriavidus taiwanensis LMG 19425</strain>
        <plasmid evidence="7">Plasmid iii</plasmid>
    </source>
</reference>
<evidence type="ECO:0000313" key="6">
    <source>
        <dbReference type="EMBL" id="SPK77166.1"/>
    </source>
</evidence>
<feature type="domain" description="HTH lysR-type" evidence="5">
    <location>
        <begin position="5"/>
        <end position="62"/>
    </location>
</feature>
<gene>
    <name evidence="6" type="ORF">CT19425_P30015</name>
</gene>
<dbReference type="RefSeq" id="WP_115666719.1">
    <property type="nucleotide sequence ID" value="NZ_LT991978.1"/>
</dbReference>
<dbReference type="InterPro" id="IPR036388">
    <property type="entry name" value="WH-like_DNA-bd_sf"/>
</dbReference>
<evidence type="ECO:0000256" key="2">
    <source>
        <dbReference type="ARBA" id="ARBA00023015"/>
    </source>
</evidence>
<keyword evidence="4" id="KW-0804">Transcription</keyword>
<evidence type="ECO:0000256" key="1">
    <source>
        <dbReference type="ARBA" id="ARBA00009437"/>
    </source>
</evidence>
<dbReference type="InterPro" id="IPR005119">
    <property type="entry name" value="LysR_subst-bd"/>
</dbReference>
<evidence type="ECO:0000259" key="5">
    <source>
        <dbReference type="PROSITE" id="PS50931"/>
    </source>
</evidence>
<accession>A0A375IR71</accession>
<organism evidence="6 7">
    <name type="scientific">Cupriavidus taiwanensis</name>
    <dbReference type="NCBI Taxonomy" id="164546"/>
    <lineage>
        <taxon>Bacteria</taxon>
        <taxon>Pseudomonadati</taxon>
        <taxon>Pseudomonadota</taxon>
        <taxon>Betaproteobacteria</taxon>
        <taxon>Burkholderiales</taxon>
        <taxon>Burkholderiaceae</taxon>
        <taxon>Cupriavidus</taxon>
    </lineage>
</organism>
<keyword evidence="6" id="KW-0614">Plasmid</keyword>
<dbReference type="PROSITE" id="PS50931">
    <property type="entry name" value="HTH_LYSR"/>
    <property type="match status" value="1"/>
</dbReference>
<geneLocation type="plasmid" evidence="6">
    <name>III</name>
</geneLocation>
<dbReference type="Proteomes" id="UP000255505">
    <property type="component" value="Plasmid III"/>
</dbReference>
<dbReference type="PANTHER" id="PTHR30537:SF26">
    <property type="entry name" value="GLYCINE CLEAVAGE SYSTEM TRANSCRIPTIONAL ACTIVATOR"/>
    <property type="match status" value="1"/>
</dbReference>
<name>A0A375IR71_9BURK</name>
<dbReference type="GO" id="GO:0043565">
    <property type="term" value="F:sequence-specific DNA binding"/>
    <property type="evidence" value="ECO:0007669"/>
    <property type="project" value="TreeGrafter"/>
</dbReference>
<keyword evidence="3" id="KW-0238">DNA-binding</keyword>
<dbReference type="AlphaFoldDB" id="A0A375IR71"/>
<dbReference type="InterPro" id="IPR058163">
    <property type="entry name" value="LysR-type_TF_proteobact-type"/>
</dbReference>
<evidence type="ECO:0000256" key="3">
    <source>
        <dbReference type="ARBA" id="ARBA00023125"/>
    </source>
</evidence>
<dbReference type="PANTHER" id="PTHR30537">
    <property type="entry name" value="HTH-TYPE TRANSCRIPTIONAL REGULATOR"/>
    <property type="match status" value="1"/>
</dbReference>
<dbReference type="SUPFAM" id="SSF53850">
    <property type="entry name" value="Periplasmic binding protein-like II"/>
    <property type="match status" value="1"/>
</dbReference>
<dbReference type="InterPro" id="IPR000847">
    <property type="entry name" value="LysR_HTH_N"/>
</dbReference>
<dbReference type="EMBL" id="LT991978">
    <property type="protein sequence ID" value="SPK77166.1"/>
    <property type="molecule type" value="Genomic_DNA"/>
</dbReference>
<sequence>MSRLPSMTALRCLDASARLLSFTRAAEDLHLTQGAVSHHILLLERQLGVQLFVRRRSGLELTQAGRKYWNDTSVILRQLERATESIITTGGRGGSLNLSVSSSFANYWLMPRLQSFVAANPDITLNLSTRVGTVDFSTSEDDAAIEFCSGPMPGLAANLVLRAELRPYVAPAVLNDFRRVKRLGNRALDLAQLGELLRGRTLIRRVTVMDAWPGWLSQVGLDAVISESHMNSGPRYALLSMALNGAVAGLGVALLPDFIASSAVDSGKLVCLWKDPWVAPRAYYLRWPEWRSDLDVLKRFADWLQDVAGNPSAR</sequence>